<keyword evidence="3" id="KW-1185">Reference proteome</keyword>
<protein>
    <submittedName>
        <fullName evidence="2">Putative membrane protein</fullName>
    </submittedName>
</protein>
<gene>
    <name evidence="2" type="ORF">PSM36_1280</name>
</gene>
<feature type="transmembrane region" description="Helical" evidence="1">
    <location>
        <begin position="33"/>
        <end position="52"/>
    </location>
</feature>
<dbReference type="AlphaFoldDB" id="A0A1R3SUX0"/>
<sequence>MYATKTETFKYFVGTHSARCTKLELLIYKFTRFYFDTAIIHIVIGYYTFYFSTFI</sequence>
<keyword evidence="1" id="KW-0812">Transmembrane</keyword>
<evidence type="ECO:0000313" key="2">
    <source>
        <dbReference type="EMBL" id="SCD20103.1"/>
    </source>
</evidence>
<dbReference type="STRING" id="1642647.PSM36_1280"/>
<dbReference type="EMBL" id="LT605205">
    <property type="protein sequence ID" value="SCD20103.1"/>
    <property type="molecule type" value="Genomic_DNA"/>
</dbReference>
<organism evidence="2 3">
    <name type="scientific">Proteiniphilum saccharofermentans</name>
    <dbReference type="NCBI Taxonomy" id="1642647"/>
    <lineage>
        <taxon>Bacteria</taxon>
        <taxon>Pseudomonadati</taxon>
        <taxon>Bacteroidota</taxon>
        <taxon>Bacteroidia</taxon>
        <taxon>Bacteroidales</taxon>
        <taxon>Dysgonomonadaceae</taxon>
        <taxon>Proteiniphilum</taxon>
    </lineage>
</organism>
<dbReference type="Proteomes" id="UP000187464">
    <property type="component" value="Chromosome I"/>
</dbReference>
<reference evidence="2 3" key="1">
    <citation type="submission" date="2016-08" db="EMBL/GenBank/DDBJ databases">
        <authorList>
            <person name="Seilhamer J.J."/>
        </authorList>
    </citation>
    <scope>NUCLEOTIDE SEQUENCE [LARGE SCALE GENOMIC DNA]</scope>
    <source>
        <strain evidence="2">M3/6</strain>
    </source>
</reference>
<name>A0A1R3SUX0_9BACT</name>
<keyword evidence="1" id="KW-0472">Membrane</keyword>
<proteinExistence type="predicted"/>
<evidence type="ECO:0000313" key="3">
    <source>
        <dbReference type="Proteomes" id="UP000187464"/>
    </source>
</evidence>
<accession>A0A1R3SUX0</accession>
<keyword evidence="1" id="KW-1133">Transmembrane helix</keyword>
<evidence type="ECO:0000256" key="1">
    <source>
        <dbReference type="SAM" id="Phobius"/>
    </source>
</evidence>
<dbReference type="KEGG" id="psac:PSM36_1280"/>